<organism evidence="2 3">
    <name type="scientific">Dreissena polymorpha</name>
    <name type="common">Zebra mussel</name>
    <name type="synonym">Mytilus polymorpha</name>
    <dbReference type="NCBI Taxonomy" id="45954"/>
    <lineage>
        <taxon>Eukaryota</taxon>
        <taxon>Metazoa</taxon>
        <taxon>Spiralia</taxon>
        <taxon>Lophotrochozoa</taxon>
        <taxon>Mollusca</taxon>
        <taxon>Bivalvia</taxon>
        <taxon>Autobranchia</taxon>
        <taxon>Heteroconchia</taxon>
        <taxon>Euheterodonta</taxon>
        <taxon>Imparidentia</taxon>
        <taxon>Neoheterodontei</taxon>
        <taxon>Myida</taxon>
        <taxon>Dreissenoidea</taxon>
        <taxon>Dreissenidae</taxon>
        <taxon>Dreissena</taxon>
    </lineage>
</organism>
<evidence type="ECO:0000256" key="1">
    <source>
        <dbReference type="SAM" id="Coils"/>
    </source>
</evidence>
<evidence type="ECO:0000313" key="3">
    <source>
        <dbReference type="Proteomes" id="UP000828390"/>
    </source>
</evidence>
<comment type="caution">
    <text evidence="2">The sequence shown here is derived from an EMBL/GenBank/DDBJ whole genome shotgun (WGS) entry which is preliminary data.</text>
</comment>
<dbReference type="PANTHER" id="PTHR46601:SF1">
    <property type="entry name" value="ADF-H DOMAIN-CONTAINING PROTEIN"/>
    <property type="match status" value="1"/>
</dbReference>
<keyword evidence="1" id="KW-0175">Coiled coil</keyword>
<keyword evidence="3" id="KW-1185">Reference proteome</keyword>
<dbReference type="AlphaFoldDB" id="A0A9D4GA89"/>
<reference evidence="2" key="2">
    <citation type="submission" date="2020-11" db="EMBL/GenBank/DDBJ databases">
        <authorList>
            <person name="McCartney M.A."/>
            <person name="Auch B."/>
            <person name="Kono T."/>
            <person name="Mallez S."/>
            <person name="Becker A."/>
            <person name="Gohl D.M."/>
            <person name="Silverstein K.A.T."/>
            <person name="Koren S."/>
            <person name="Bechman K.B."/>
            <person name="Herman A."/>
            <person name="Abrahante J.E."/>
            <person name="Garbe J."/>
        </authorList>
    </citation>
    <scope>NUCLEOTIDE SEQUENCE</scope>
    <source>
        <strain evidence="2">Duluth1</strain>
        <tissue evidence="2">Whole animal</tissue>
    </source>
</reference>
<accession>A0A9D4GA89</accession>
<dbReference type="EMBL" id="JAIWYP010000006">
    <property type="protein sequence ID" value="KAH3810302.1"/>
    <property type="molecule type" value="Genomic_DNA"/>
</dbReference>
<gene>
    <name evidence="2" type="ORF">DPMN_138692</name>
</gene>
<name>A0A9D4GA89_DREPO</name>
<sequence>MKNLHMKFLVEEKRSMSYAMFCCLRPFNIRPPTERDRVTCLCRRHENLQMKARRLKEEHALQTANLPEIMKKVVCETSSKDCMYRVCTHCKDKKLDLRQSESDGSKMVNFYEWKTKRVEIKLSNGETKLTSMTVKEKDTFSLNILCAEFDKELRYCCQHVYNIEHQYKAIRVLKEKMTKHDVLIHIDFSENLMCKYAS</sequence>
<dbReference type="PANTHER" id="PTHR46601">
    <property type="entry name" value="ULP_PROTEASE DOMAIN-CONTAINING PROTEIN"/>
    <property type="match status" value="1"/>
</dbReference>
<protein>
    <submittedName>
        <fullName evidence="2">Uncharacterized protein</fullName>
    </submittedName>
</protein>
<dbReference type="Proteomes" id="UP000828390">
    <property type="component" value="Unassembled WGS sequence"/>
</dbReference>
<feature type="coiled-coil region" evidence="1">
    <location>
        <begin position="38"/>
        <end position="65"/>
    </location>
</feature>
<reference evidence="2" key="1">
    <citation type="journal article" date="2019" name="bioRxiv">
        <title>The Genome of the Zebra Mussel, Dreissena polymorpha: A Resource for Invasive Species Research.</title>
        <authorList>
            <person name="McCartney M.A."/>
            <person name="Auch B."/>
            <person name="Kono T."/>
            <person name="Mallez S."/>
            <person name="Zhang Y."/>
            <person name="Obille A."/>
            <person name="Becker A."/>
            <person name="Abrahante J.E."/>
            <person name="Garbe J."/>
            <person name="Badalamenti J.P."/>
            <person name="Herman A."/>
            <person name="Mangelson H."/>
            <person name="Liachko I."/>
            <person name="Sullivan S."/>
            <person name="Sone E.D."/>
            <person name="Koren S."/>
            <person name="Silverstein K.A.T."/>
            <person name="Beckman K.B."/>
            <person name="Gohl D.M."/>
        </authorList>
    </citation>
    <scope>NUCLEOTIDE SEQUENCE</scope>
    <source>
        <strain evidence="2">Duluth1</strain>
        <tissue evidence="2">Whole animal</tissue>
    </source>
</reference>
<proteinExistence type="predicted"/>
<evidence type="ECO:0000313" key="2">
    <source>
        <dbReference type="EMBL" id="KAH3810302.1"/>
    </source>
</evidence>